<organism evidence="4 5">
    <name type="scientific">Ramlibacter alkalitolerans</name>
    <dbReference type="NCBI Taxonomy" id="2039631"/>
    <lineage>
        <taxon>Bacteria</taxon>
        <taxon>Pseudomonadati</taxon>
        <taxon>Pseudomonadota</taxon>
        <taxon>Betaproteobacteria</taxon>
        <taxon>Burkholderiales</taxon>
        <taxon>Comamonadaceae</taxon>
        <taxon>Ramlibacter</taxon>
    </lineage>
</organism>
<dbReference type="PANTHER" id="PTHR38731">
    <property type="entry name" value="LIPL45-RELATED LIPOPROTEIN-RELATED"/>
    <property type="match status" value="1"/>
</dbReference>
<proteinExistence type="predicted"/>
<dbReference type="InterPro" id="IPR006860">
    <property type="entry name" value="FecR"/>
</dbReference>
<dbReference type="Proteomes" id="UP000622707">
    <property type="component" value="Unassembled WGS sequence"/>
</dbReference>
<feature type="compositionally biased region" description="Basic and acidic residues" evidence="1">
    <location>
        <begin position="479"/>
        <end position="503"/>
    </location>
</feature>
<feature type="compositionally biased region" description="Low complexity" evidence="1">
    <location>
        <begin position="522"/>
        <end position="531"/>
    </location>
</feature>
<feature type="compositionally biased region" description="Basic and acidic residues" evidence="1">
    <location>
        <begin position="616"/>
        <end position="626"/>
    </location>
</feature>
<evidence type="ECO:0000256" key="2">
    <source>
        <dbReference type="SAM" id="SignalP"/>
    </source>
</evidence>
<feature type="chain" id="PRO_5046698754" evidence="2">
    <location>
        <begin position="38"/>
        <end position="654"/>
    </location>
</feature>
<reference evidence="4 5" key="1">
    <citation type="journal article" date="2017" name="Int. J. Syst. Evol. Microbiol.">
        <title>Ramlibacter alkalitolerans sp. nov., alkali-tolerant bacterium isolated from soil of ginseng.</title>
        <authorList>
            <person name="Lee D.H."/>
            <person name="Cha C.J."/>
        </authorList>
    </citation>
    <scope>NUCLEOTIDE SEQUENCE [LARGE SCALE GENOMIC DNA]</scope>
    <source>
        <strain evidence="4 5">KACC 19305</strain>
    </source>
</reference>
<evidence type="ECO:0000256" key="1">
    <source>
        <dbReference type="SAM" id="MobiDB-lite"/>
    </source>
</evidence>
<feature type="signal peptide" evidence="2">
    <location>
        <begin position="1"/>
        <end position="37"/>
    </location>
</feature>
<sequence length="654" mass="73810">MKSRLQPAMTTLHQRRLWRYFWLAAIVLVGVAGAAFAQEVQDAQDPPARVGYVSYRQGGVVFAPQGDEEWTDLPANRPITAGDRLWTDRGARAEMQVGTTTLHLDGESHLGVNDLDERALKVILQQGTLNVRVRDVSQGENVEVDTPNLAFRAMQPGDYRIDVDARSGETRVTVESGYGSVFGEGGESIQMGAGQNASFAGRFLAQVQGPGYVQDDFSVWAAERNRAEDQSVAARYVPRGVVGYAQLDPYGTWSQDPNYGAIWYPTVQVANWAPYRYGHWSWISPWGWTWIDDAPWGFAPFHYGRWTMVANRWAWVPGRLAHRPVYSPALVVFLGGGGTRLAVGSGPAVGWYPLAPGEAWWPAFRHSPRYVGFANFNINLNTHPRNFSNHQWRNRPFAVTAVGEDDFRRGRPVYRHWQPLNSQSIGHAIMNVVPARPERQRPDVQRPVPRLQASPPAGLQPGVAPRFFGGREASPAVREQFRAQREQDRLQRDAERNAREQQRQAEGGRTPQDLRGQREALRQQQEQVLRQQQDHAGRIQALREQAQRDPSQREAWRQQREQRQQQQREAGNVPPPRQFTQPVRPLVQSAPQQAVPVPQQQVRPVQQPQPQRVAPAHRERGGERGWQRQQGTVDQQQPGVQGQGGGWHGRGHGR</sequence>
<gene>
    <name evidence="4" type="ORF">JI746_10595</name>
</gene>
<dbReference type="PANTHER" id="PTHR38731:SF3">
    <property type="entry name" value="BLL6125 PROTEIN"/>
    <property type="match status" value="1"/>
</dbReference>
<feature type="compositionally biased region" description="Basic and acidic residues" evidence="1">
    <location>
        <begin position="545"/>
        <end position="563"/>
    </location>
</feature>
<feature type="region of interest" description="Disordered" evidence="1">
    <location>
        <begin position="438"/>
        <end position="654"/>
    </location>
</feature>
<keyword evidence="2" id="KW-0732">Signal</keyword>
<accession>A0ABS1JN45</accession>
<dbReference type="EMBL" id="JAEQND010000005">
    <property type="protein sequence ID" value="MBL0425556.1"/>
    <property type="molecule type" value="Genomic_DNA"/>
</dbReference>
<feature type="compositionally biased region" description="Low complexity" evidence="1">
    <location>
        <begin position="627"/>
        <end position="640"/>
    </location>
</feature>
<name>A0ABS1JN45_9BURK</name>
<keyword evidence="5" id="KW-1185">Reference proteome</keyword>
<feature type="domain" description="FecR protein" evidence="3">
    <location>
        <begin position="83"/>
        <end position="177"/>
    </location>
</feature>
<protein>
    <submittedName>
        <fullName evidence="4">Chromosome partitioning protein ParA</fullName>
    </submittedName>
</protein>
<evidence type="ECO:0000313" key="4">
    <source>
        <dbReference type="EMBL" id="MBL0425556.1"/>
    </source>
</evidence>
<dbReference type="Pfam" id="PF20245">
    <property type="entry name" value="DUF6600"/>
    <property type="match status" value="1"/>
</dbReference>
<dbReference type="RefSeq" id="WP_201689272.1">
    <property type="nucleotide sequence ID" value="NZ_JAEQND010000005.1"/>
</dbReference>
<dbReference type="Pfam" id="PF04773">
    <property type="entry name" value="FecR"/>
    <property type="match status" value="1"/>
</dbReference>
<evidence type="ECO:0000259" key="3">
    <source>
        <dbReference type="Pfam" id="PF04773"/>
    </source>
</evidence>
<dbReference type="InterPro" id="IPR046535">
    <property type="entry name" value="DUF6600"/>
</dbReference>
<comment type="caution">
    <text evidence="4">The sequence shown here is derived from an EMBL/GenBank/DDBJ whole genome shotgun (WGS) entry which is preliminary data.</text>
</comment>
<feature type="compositionally biased region" description="Low complexity" evidence="1">
    <location>
        <begin position="587"/>
        <end position="614"/>
    </location>
</feature>
<evidence type="ECO:0000313" key="5">
    <source>
        <dbReference type="Proteomes" id="UP000622707"/>
    </source>
</evidence>